<dbReference type="Pfam" id="PF07007">
    <property type="entry name" value="LprI"/>
    <property type="match status" value="1"/>
</dbReference>
<protein>
    <submittedName>
        <fullName evidence="3">DUF1311 domain-containing protein</fullName>
    </submittedName>
</protein>
<name>A0A556A802_9BURK</name>
<dbReference type="InterPro" id="IPR009739">
    <property type="entry name" value="LprI-like_N"/>
</dbReference>
<dbReference type="PANTHER" id="PTHR39176:SF1">
    <property type="entry name" value="PERIPLASMIC PROTEIN"/>
    <property type="match status" value="1"/>
</dbReference>
<accession>A0A556A802</accession>
<dbReference type="OrthoDB" id="7340239at2"/>
<dbReference type="Gene3D" id="1.20.1270.180">
    <property type="match status" value="1"/>
</dbReference>
<dbReference type="AlphaFoldDB" id="A0A556A802"/>
<feature type="domain" description="Lysozyme inhibitor LprI-like N-terminal" evidence="2">
    <location>
        <begin position="33"/>
        <end position="124"/>
    </location>
</feature>
<evidence type="ECO:0000313" key="3">
    <source>
        <dbReference type="EMBL" id="TSH89019.1"/>
    </source>
</evidence>
<feature type="signal peptide" evidence="1">
    <location>
        <begin position="1"/>
        <end position="19"/>
    </location>
</feature>
<keyword evidence="4" id="KW-1185">Reference proteome</keyword>
<sequence length="131" mass="14398">MKPWLFVLIPLFGAPSAWAAATDANESPAYVACMDKAGGVTQGMMNCIQTEAERQDARLNAAYKALGERIGQARKDTLRDAQRAWLRYRDANCAFYDDPDGGTLARVAANVCVMRMSAQRADELEVLARQP</sequence>
<organism evidence="3 4">
    <name type="scientific">Verticiella sediminum</name>
    <dbReference type="NCBI Taxonomy" id="1247510"/>
    <lineage>
        <taxon>Bacteria</taxon>
        <taxon>Pseudomonadati</taxon>
        <taxon>Pseudomonadota</taxon>
        <taxon>Betaproteobacteria</taxon>
        <taxon>Burkholderiales</taxon>
        <taxon>Alcaligenaceae</taxon>
        <taxon>Verticiella</taxon>
    </lineage>
</organism>
<evidence type="ECO:0000256" key="1">
    <source>
        <dbReference type="SAM" id="SignalP"/>
    </source>
</evidence>
<comment type="caution">
    <text evidence="3">The sequence shown here is derived from an EMBL/GenBank/DDBJ whole genome shotgun (WGS) entry which is preliminary data.</text>
</comment>
<evidence type="ECO:0000259" key="2">
    <source>
        <dbReference type="Pfam" id="PF07007"/>
    </source>
</evidence>
<keyword evidence="1" id="KW-0732">Signal</keyword>
<feature type="chain" id="PRO_5021703941" evidence="1">
    <location>
        <begin position="20"/>
        <end position="131"/>
    </location>
</feature>
<dbReference type="PANTHER" id="PTHR39176">
    <property type="entry name" value="PERIPLASMIC PROTEIN-RELATED"/>
    <property type="match status" value="1"/>
</dbReference>
<proteinExistence type="predicted"/>
<dbReference type="RefSeq" id="WP_143951135.1">
    <property type="nucleotide sequence ID" value="NZ_BAABMB010000005.1"/>
</dbReference>
<reference evidence="3 4" key="1">
    <citation type="submission" date="2019-07" db="EMBL/GenBank/DDBJ databases">
        <title>Qingshengfaniella alkalisoli gen. nov., sp. nov., isolated from saline soil.</title>
        <authorList>
            <person name="Xu L."/>
            <person name="Huang X.-X."/>
            <person name="Sun J.-Q."/>
        </authorList>
    </citation>
    <scope>NUCLEOTIDE SEQUENCE [LARGE SCALE GENOMIC DNA]</scope>
    <source>
        <strain evidence="3 4">DSM 27279</strain>
    </source>
</reference>
<dbReference type="EMBL" id="VLTJ01000042">
    <property type="protein sequence ID" value="TSH89019.1"/>
    <property type="molecule type" value="Genomic_DNA"/>
</dbReference>
<dbReference type="Proteomes" id="UP000318405">
    <property type="component" value="Unassembled WGS sequence"/>
</dbReference>
<gene>
    <name evidence="3" type="ORF">FOZ76_25720</name>
</gene>
<evidence type="ECO:0000313" key="4">
    <source>
        <dbReference type="Proteomes" id="UP000318405"/>
    </source>
</evidence>